<evidence type="ECO:0000256" key="7">
    <source>
        <dbReference type="ARBA" id="ARBA00023170"/>
    </source>
</evidence>
<organism evidence="12 13">
    <name type="scientific">Paramuricea clavata</name>
    <name type="common">Red gorgonian</name>
    <name type="synonym">Violescent sea-whip</name>
    <dbReference type="NCBI Taxonomy" id="317549"/>
    <lineage>
        <taxon>Eukaryota</taxon>
        <taxon>Metazoa</taxon>
        <taxon>Cnidaria</taxon>
        <taxon>Anthozoa</taxon>
        <taxon>Octocorallia</taxon>
        <taxon>Malacalcyonacea</taxon>
        <taxon>Plexauridae</taxon>
        <taxon>Paramuricea</taxon>
    </lineage>
</organism>
<keyword evidence="4 11" id="KW-1133">Transmembrane helix</keyword>
<dbReference type="InterPro" id="IPR000276">
    <property type="entry name" value="GPCR_Rhodpsn"/>
</dbReference>
<evidence type="ECO:0000256" key="9">
    <source>
        <dbReference type="ARBA" id="ARBA00023224"/>
    </source>
</evidence>
<dbReference type="PANTHER" id="PTHR24246">
    <property type="entry name" value="OLFACTORY RECEPTOR AND ADENOSINE RECEPTOR"/>
    <property type="match status" value="1"/>
</dbReference>
<dbReference type="Proteomes" id="UP001152795">
    <property type="component" value="Unassembled WGS sequence"/>
</dbReference>
<name>A0A6S7K909_PARCT</name>
<keyword evidence="7 12" id="KW-0675">Receptor</keyword>
<keyword evidence="2" id="KW-1003">Cell membrane</keyword>
<comment type="subcellular location">
    <subcellularLocation>
        <location evidence="1">Cell membrane</location>
        <topology evidence="1">Multi-pass membrane protein</topology>
    </subcellularLocation>
</comment>
<evidence type="ECO:0000313" key="12">
    <source>
        <dbReference type="EMBL" id="CAB4038420.1"/>
    </source>
</evidence>
<keyword evidence="6 11" id="KW-0472">Membrane</keyword>
<dbReference type="OrthoDB" id="9445642at2759"/>
<evidence type="ECO:0000256" key="10">
    <source>
        <dbReference type="SAM" id="MobiDB-lite"/>
    </source>
</evidence>
<keyword evidence="3 11" id="KW-0812">Transmembrane</keyword>
<sequence length="220" mass="25467">MLICLWLVGIIPVVLYVLNVSYAQAVVLIGYFLIPLIIIMTSYIILMISAKLSWKKMEEYRAQQTTKDFRLAKTLCIVVVLFIITWTPFFIVLVISVYPEHFTLNLTTGQMIYFAYFVKFSQYASSACNPFIYAFRQREFTAHAQYLCGRSTNHQRRLNRSLVCEAEGSRASTRTTRTLFSRLSKASEKPNEQYSLCRMNNHGHSGAKRRTDEQQCPTRV</sequence>
<evidence type="ECO:0000256" key="5">
    <source>
        <dbReference type="ARBA" id="ARBA00023040"/>
    </source>
</evidence>
<evidence type="ECO:0000256" key="3">
    <source>
        <dbReference type="ARBA" id="ARBA00022692"/>
    </source>
</evidence>
<reference evidence="12" key="1">
    <citation type="submission" date="2020-04" db="EMBL/GenBank/DDBJ databases">
        <authorList>
            <person name="Alioto T."/>
            <person name="Alioto T."/>
            <person name="Gomez Garrido J."/>
        </authorList>
    </citation>
    <scope>NUCLEOTIDE SEQUENCE</scope>
    <source>
        <strain evidence="12">A484AB</strain>
    </source>
</reference>
<protein>
    <submittedName>
        <fullName evidence="12">5-hydroxytryptamine receptor 1-like</fullName>
    </submittedName>
</protein>
<feature type="transmembrane region" description="Helical" evidence="11">
    <location>
        <begin position="111"/>
        <end position="135"/>
    </location>
</feature>
<dbReference type="GO" id="GO:0004930">
    <property type="term" value="F:G protein-coupled receptor activity"/>
    <property type="evidence" value="ECO:0007669"/>
    <property type="project" value="UniProtKB-KW"/>
</dbReference>
<dbReference type="CDD" id="cd00637">
    <property type="entry name" value="7tm_classA_rhodopsin-like"/>
    <property type="match status" value="1"/>
</dbReference>
<evidence type="ECO:0000256" key="8">
    <source>
        <dbReference type="ARBA" id="ARBA00023180"/>
    </source>
</evidence>
<dbReference type="Gene3D" id="1.20.1070.10">
    <property type="entry name" value="Rhodopsin 7-helix transmembrane proteins"/>
    <property type="match status" value="1"/>
</dbReference>
<evidence type="ECO:0000256" key="2">
    <source>
        <dbReference type="ARBA" id="ARBA00022475"/>
    </source>
</evidence>
<dbReference type="SUPFAM" id="SSF81321">
    <property type="entry name" value="Family A G protein-coupled receptor-like"/>
    <property type="match status" value="1"/>
</dbReference>
<proteinExistence type="predicted"/>
<evidence type="ECO:0000256" key="4">
    <source>
        <dbReference type="ARBA" id="ARBA00022989"/>
    </source>
</evidence>
<feature type="transmembrane region" description="Helical" evidence="11">
    <location>
        <begin position="33"/>
        <end position="54"/>
    </location>
</feature>
<keyword evidence="5" id="KW-0297">G-protein coupled receptor</keyword>
<gene>
    <name evidence="12" type="ORF">PACLA_8A086028</name>
</gene>
<dbReference type="InterPro" id="IPR017452">
    <property type="entry name" value="GPCR_Rhodpsn_7TM"/>
</dbReference>
<evidence type="ECO:0000256" key="11">
    <source>
        <dbReference type="SAM" id="Phobius"/>
    </source>
</evidence>
<keyword evidence="9" id="KW-0807">Transducer</keyword>
<feature type="region of interest" description="Disordered" evidence="10">
    <location>
        <begin position="197"/>
        <end position="220"/>
    </location>
</feature>
<evidence type="ECO:0000256" key="1">
    <source>
        <dbReference type="ARBA" id="ARBA00004651"/>
    </source>
</evidence>
<dbReference type="PROSITE" id="PS50262">
    <property type="entry name" value="G_PROTEIN_RECEP_F1_2"/>
    <property type="match status" value="1"/>
</dbReference>
<keyword evidence="13" id="KW-1185">Reference proteome</keyword>
<evidence type="ECO:0000256" key="6">
    <source>
        <dbReference type="ARBA" id="ARBA00023136"/>
    </source>
</evidence>
<dbReference type="PRINTS" id="PR00237">
    <property type="entry name" value="GPCRRHODOPSN"/>
</dbReference>
<dbReference type="EMBL" id="CACRXK020024189">
    <property type="protein sequence ID" value="CAB4038420.1"/>
    <property type="molecule type" value="Genomic_DNA"/>
</dbReference>
<accession>A0A6S7K909</accession>
<dbReference type="PANTHER" id="PTHR24246:SF27">
    <property type="entry name" value="ADENOSINE RECEPTOR, ISOFORM A"/>
    <property type="match status" value="1"/>
</dbReference>
<comment type="caution">
    <text evidence="12">The sequence shown here is derived from an EMBL/GenBank/DDBJ whole genome shotgun (WGS) entry which is preliminary data.</text>
</comment>
<feature type="transmembrane region" description="Helical" evidence="11">
    <location>
        <begin position="75"/>
        <end position="99"/>
    </location>
</feature>
<dbReference type="AlphaFoldDB" id="A0A6S7K909"/>
<evidence type="ECO:0000313" key="13">
    <source>
        <dbReference type="Proteomes" id="UP001152795"/>
    </source>
</evidence>
<keyword evidence="8" id="KW-0325">Glycoprotein</keyword>
<dbReference type="GO" id="GO:0005886">
    <property type="term" value="C:plasma membrane"/>
    <property type="evidence" value="ECO:0007669"/>
    <property type="project" value="UniProtKB-SubCell"/>
</dbReference>
<dbReference type="Pfam" id="PF00001">
    <property type="entry name" value="7tm_1"/>
    <property type="match status" value="1"/>
</dbReference>